<evidence type="ECO:0000256" key="1">
    <source>
        <dbReference type="SAM" id="MobiDB-lite"/>
    </source>
</evidence>
<proteinExistence type="predicted"/>
<organism evidence="2 3">
    <name type="scientific">Ditylenchus dipsaci</name>
    <dbReference type="NCBI Taxonomy" id="166011"/>
    <lineage>
        <taxon>Eukaryota</taxon>
        <taxon>Metazoa</taxon>
        <taxon>Ecdysozoa</taxon>
        <taxon>Nematoda</taxon>
        <taxon>Chromadorea</taxon>
        <taxon>Rhabditida</taxon>
        <taxon>Tylenchina</taxon>
        <taxon>Tylenchomorpha</taxon>
        <taxon>Sphaerularioidea</taxon>
        <taxon>Anguinidae</taxon>
        <taxon>Anguininae</taxon>
        <taxon>Ditylenchus</taxon>
    </lineage>
</organism>
<dbReference type="WBParaSite" id="jg3565">
    <property type="protein sequence ID" value="jg3565"/>
    <property type="gene ID" value="jg3565"/>
</dbReference>
<feature type="region of interest" description="Disordered" evidence="1">
    <location>
        <begin position="87"/>
        <end position="106"/>
    </location>
</feature>
<dbReference type="AlphaFoldDB" id="A0A915E9R1"/>
<dbReference type="Proteomes" id="UP000887574">
    <property type="component" value="Unplaced"/>
</dbReference>
<reference evidence="3" key="1">
    <citation type="submission" date="2022-11" db="UniProtKB">
        <authorList>
            <consortium name="WormBaseParasite"/>
        </authorList>
    </citation>
    <scope>IDENTIFICATION</scope>
</reference>
<keyword evidence="2" id="KW-1185">Reference proteome</keyword>
<evidence type="ECO:0000313" key="3">
    <source>
        <dbReference type="WBParaSite" id="jg3565"/>
    </source>
</evidence>
<protein>
    <submittedName>
        <fullName evidence="3">Uncharacterized protein</fullName>
    </submittedName>
</protein>
<evidence type="ECO:0000313" key="2">
    <source>
        <dbReference type="Proteomes" id="UP000887574"/>
    </source>
</evidence>
<accession>A0A915E9R1</accession>
<name>A0A915E9R1_9BILA</name>
<sequence length="164" mass="18383">MEQKFNRRNGAKKRSSMWMIQSSAILSSAANGSRELSSIAEVWSMQCKCVWKNPRFPRQSLRPSSLPDEDELPADILLECFNLPSVKSQSPVRSPDQLSVAESPPLSPVAQSPVQVPVVPSLFLRCDDLPEEECQEQCSSWMVRSATRENRHINKISCALSHSI</sequence>